<keyword evidence="2" id="KW-0521">NADP</keyword>
<dbReference type="AlphaFoldDB" id="A0A7G9R4S7"/>
<feature type="region of interest" description="Disordered" evidence="4">
    <location>
        <begin position="8"/>
        <end position="31"/>
    </location>
</feature>
<evidence type="ECO:0000313" key="6">
    <source>
        <dbReference type="EMBL" id="QNN50602.1"/>
    </source>
</evidence>
<dbReference type="InterPro" id="IPR024072">
    <property type="entry name" value="DHFR-like_dom_sf"/>
</dbReference>
<dbReference type="EMBL" id="CP060712">
    <property type="protein sequence ID" value="QNN50602.1"/>
    <property type="molecule type" value="Genomic_DNA"/>
</dbReference>
<name>A0A7G9R4S7_9MICO</name>
<accession>A0A7G9R4S7</accession>
<protein>
    <submittedName>
        <fullName evidence="6">Dihydrofolate reductase family protein</fullName>
    </submittedName>
</protein>
<proteinExistence type="predicted"/>
<sequence length="255" mass="26319">MPLVRVLLDPRRPASPGSRPSTEQLAGLYAPPRRRWVRSNMVTTLDGSATGADGRSGSVGTPADRRVFDILRGHADAVLVGAGTARAEGYRRLRVTRRTPHPATLVAVTRSGGVPDGLRSPTEGRGPALLVTCAAAGPRALARARATLGEESVLVCGDDLVELPAALDALAERGLRHVLLEGGPSLLGAALAAGVVDEMAVTVAPTVVGGGFPRIVAGPALATPVGVAVRPHLLLEQAGTLLGLWRVRRRGQPAT</sequence>
<dbReference type="Pfam" id="PF01872">
    <property type="entry name" value="RibD_C"/>
    <property type="match status" value="1"/>
</dbReference>
<gene>
    <name evidence="6" type="ORF">H9L10_06500</name>
</gene>
<evidence type="ECO:0000256" key="4">
    <source>
        <dbReference type="SAM" id="MobiDB-lite"/>
    </source>
</evidence>
<dbReference type="GO" id="GO:0008703">
    <property type="term" value="F:5-amino-6-(5-phosphoribosylamino)uracil reductase activity"/>
    <property type="evidence" value="ECO:0007669"/>
    <property type="project" value="InterPro"/>
</dbReference>
<dbReference type="GO" id="GO:0009231">
    <property type="term" value="P:riboflavin biosynthetic process"/>
    <property type="evidence" value="ECO:0007669"/>
    <property type="project" value="InterPro"/>
</dbReference>
<organism evidence="6 7">
    <name type="scientific">Phycicoccus endophyticus</name>
    <dbReference type="NCBI Taxonomy" id="1690220"/>
    <lineage>
        <taxon>Bacteria</taxon>
        <taxon>Bacillati</taxon>
        <taxon>Actinomycetota</taxon>
        <taxon>Actinomycetes</taxon>
        <taxon>Micrococcales</taxon>
        <taxon>Intrasporangiaceae</taxon>
        <taxon>Phycicoccus</taxon>
    </lineage>
</organism>
<evidence type="ECO:0000313" key="7">
    <source>
        <dbReference type="Proteomes" id="UP000515976"/>
    </source>
</evidence>
<dbReference type="KEGG" id="pei:H9L10_06500"/>
<reference evidence="6 7" key="1">
    <citation type="submission" date="2020-08" db="EMBL/GenBank/DDBJ databases">
        <title>Genome sequence of Phycicoccus endophyticus JCM 31784T.</title>
        <authorList>
            <person name="Hyun D.-W."/>
            <person name="Bae J.-W."/>
        </authorList>
    </citation>
    <scope>NUCLEOTIDE SEQUENCE [LARGE SCALE GENOMIC DNA]</scope>
    <source>
        <strain evidence="6 7">JCM 31784</strain>
    </source>
</reference>
<keyword evidence="3" id="KW-0560">Oxidoreductase</keyword>
<keyword evidence="7" id="KW-1185">Reference proteome</keyword>
<dbReference type="InterPro" id="IPR050765">
    <property type="entry name" value="Riboflavin_Biosynth_HTPR"/>
</dbReference>
<evidence type="ECO:0000256" key="2">
    <source>
        <dbReference type="ARBA" id="ARBA00022857"/>
    </source>
</evidence>
<comment type="pathway">
    <text evidence="1">Cofactor biosynthesis; riboflavin biosynthesis.</text>
</comment>
<evidence type="ECO:0000259" key="5">
    <source>
        <dbReference type="Pfam" id="PF01872"/>
    </source>
</evidence>
<dbReference type="SUPFAM" id="SSF53597">
    <property type="entry name" value="Dihydrofolate reductase-like"/>
    <property type="match status" value="1"/>
</dbReference>
<dbReference type="Gene3D" id="3.40.430.10">
    <property type="entry name" value="Dihydrofolate Reductase, subunit A"/>
    <property type="match status" value="1"/>
</dbReference>
<evidence type="ECO:0000256" key="3">
    <source>
        <dbReference type="ARBA" id="ARBA00023002"/>
    </source>
</evidence>
<dbReference type="PANTHER" id="PTHR38011:SF7">
    <property type="entry name" value="2,5-DIAMINO-6-RIBOSYLAMINO-4(3H)-PYRIMIDINONE 5'-PHOSPHATE REDUCTASE"/>
    <property type="match status" value="1"/>
</dbReference>
<evidence type="ECO:0000256" key="1">
    <source>
        <dbReference type="ARBA" id="ARBA00005104"/>
    </source>
</evidence>
<dbReference type="PANTHER" id="PTHR38011">
    <property type="entry name" value="DIHYDROFOLATE REDUCTASE FAMILY PROTEIN (AFU_ORTHOLOGUE AFUA_8G06820)"/>
    <property type="match status" value="1"/>
</dbReference>
<dbReference type="RefSeq" id="WP_166098623.1">
    <property type="nucleotide sequence ID" value="NZ_BMMY01000001.1"/>
</dbReference>
<dbReference type="Proteomes" id="UP000515976">
    <property type="component" value="Chromosome"/>
</dbReference>
<feature type="domain" description="Bacterial bifunctional deaminase-reductase C-terminal" evidence="5">
    <location>
        <begin position="35"/>
        <end position="222"/>
    </location>
</feature>
<dbReference type="InterPro" id="IPR002734">
    <property type="entry name" value="RibDG_C"/>
</dbReference>